<protein>
    <submittedName>
        <fullName evidence="1">Uncharacterized protein</fullName>
    </submittedName>
</protein>
<organism evidence="1 2">
    <name type="scientific">Adlercreutzia equolifaciens subsp. celatus DSM 18785</name>
    <dbReference type="NCBI Taxonomy" id="1121021"/>
    <lineage>
        <taxon>Bacteria</taxon>
        <taxon>Bacillati</taxon>
        <taxon>Actinomycetota</taxon>
        <taxon>Coriobacteriia</taxon>
        <taxon>Eggerthellales</taxon>
        <taxon>Eggerthellaceae</taxon>
        <taxon>Adlercreutzia</taxon>
    </lineage>
</organism>
<keyword evidence="2" id="KW-1185">Reference proteome</keyword>
<sequence>MLGVPFKAAACVVLTVGLAAVAIAGISPAVDEERSMATASSPLYPYQRVQFDFNMLALYTLPTRGVYAITPTLLCLPGNLPEHITLTVQNSHDVIFSPTESDEYLKQGNGPMSVTTNHGKIWLFASYLTDITYTEMEEGRTVPDGWWWDPTEAVELIERLRDCEIIVETDAGERFVYTLNFDDRPTREAVTASLYAKQGIPSSYFNLERKEPQ</sequence>
<evidence type="ECO:0000313" key="1">
    <source>
        <dbReference type="EMBL" id="RNL40091.1"/>
    </source>
</evidence>
<dbReference type="RefSeq" id="WP_117284499.1">
    <property type="nucleotide sequence ID" value="NZ_JAMTCE010000001.1"/>
</dbReference>
<dbReference type="EMBL" id="QICA01000001">
    <property type="protein sequence ID" value="RNL40091.1"/>
    <property type="molecule type" value="Genomic_DNA"/>
</dbReference>
<evidence type="ECO:0000313" key="2">
    <source>
        <dbReference type="Proteomes" id="UP000278327"/>
    </source>
</evidence>
<comment type="caution">
    <text evidence="1">The sequence shown here is derived from an EMBL/GenBank/DDBJ whole genome shotgun (WGS) entry which is preliminary data.</text>
</comment>
<dbReference type="Proteomes" id="UP000278327">
    <property type="component" value="Unassembled WGS sequence"/>
</dbReference>
<accession>A0A3N0AYY4</accession>
<gene>
    <name evidence="1" type="ORF">DMP10_00580</name>
</gene>
<name>A0A3N0AYY4_9ACTN</name>
<dbReference type="AlphaFoldDB" id="A0A3N0AYY4"/>
<proteinExistence type="predicted"/>
<reference evidence="1 2" key="1">
    <citation type="journal article" date="2019" name="Microbiol. Resour. Announc.">
        <title>Draft Genome Sequences of Type Strains of Gordonibacter faecihominis, Paraeggerthella hongkongensis, Parvibacter caecicola,Slackia equolifaciens, Slackia faecicanis, and Slackia isoflavoniconvertens.</title>
        <authorList>
            <person name="Danylec N."/>
            <person name="Stoll D.A."/>
            <person name="Dotsch A."/>
            <person name="Huch M."/>
        </authorList>
    </citation>
    <scope>NUCLEOTIDE SEQUENCE [LARGE SCALE GENOMIC DNA]</scope>
    <source>
        <strain evidence="1 2">DSM 18785</strain>
    </source>
</reference>